<dbReference type="EMBL" id="KN822096">
    <property type="protein sequence ID" value="KIM57777.1"/>
    <property type="molecule type" value="Genomic_DNA"/>
</dbReference>
<dbReference type="InParanoid" id="A0A0C2ZZB1"/>
<keyword evidence="2" id="KW-1185">Reference proteome</keyword>
<accession>A0A0C2ZZB1</accession>
<reference evidence="1 2" key="1">
    <citation type="submission" date="2014-04" db="EMBL/GenBank/DDBJ databases">
        <authorList>
            <consortium name="DOE Joint Genome Institute"/>
            <person name="Kuo A."/>
            <person name="Kohler A."/>
            <person name="Nagy L.G."/>
            <person name="Floudas D."/>
            <person name="Copeland A."/>
            <person name="Barry K.W."/>
            <person name="Cichocki N."/>
            <person name="Veneault-Fourrey C."/>
            <person name="LaButti K."/>
            <person name="Lindquist E.A."/>
            <person name="Lipzen A."/>
            <person name="Lundell T."/>
            <person name="Morin E."/>
            <person name="Murat C."/>
            <person name="Sun H."/>
            <person name="Tunlid A."/>
            <person name="Henrissat B."/>
            <person name="Grigoriev I.V."/>
            <person name="Hibbett D.S."/>
            <person name="Martin F."/>
            <person name="Nordberg H.P."/>
            <person name="Cantor M.N."/>
            <person name="Hua S.X."/>
        </authorList>
    </citation>
    <scope>NUCLEOTIDE SEQUENCE [LARGE SCALE GENOMIC DNA]</scope>
    <source>
        <strain evidence="1 2">Foug A</strain>
    </source>
</reference>
<organism evidence="1 2">
    <name type="scientific">Scleroderma citrinum Foug A</name>
    <dbReference type="NCBI Taxonomy" id="1036808"/>
    <lineage>
        <taxon>Eukaryota</taxon>
        <taxon>Fungi</taxon>
        <taxon>Dikarya</taxon>
        <taxon>Basidiomycota</taxon>
        <taxon>Agaricomycotina</taxon>
        <taxon>Agaricomycetes</taxon>
        <taxon>Agaricomycetidae</taxon>
        <taxon>Boletales</taxon>
        <taxon>Sclerodermatineae</taxon>
        <taxon>Sclerodermataceae</taxon>
        <taxon>Scleroderma</taxon>
    </lineage>
</organism>
<protein>
    <submittedName>
        <fullName evidence="1">Uncharacterized protein</fullName>
    </submittedName>
</protein>
<proteinExistence type="predicted"/>
<dbReference type="HOGENOM" id="CLU_2723706_0_0_1"/>
<dbReference type="Proteomes" id="UP000053989">
    <property type="component" value="Unassembled WGS sequence"/>
</dbReference>
<evidence type="ECO:0000313" key="1">
    <source>
        <dbReference type="EMBL" id="KIM57777.1"/>
    </source>
</evidence>
<evidence type="ECO:0000313" key="2">
    <source>
        <dbReference type="Proteomes" id="UP000053989"/>
    </source>
</evidence>
<dbReference type="AlphaFoldDB" id="A0A0C2ZZB1"/>
<reference evidence="2" key="2">
    <citation type="submission" date="2015-01" db="EMBL/GenBank/DDBJ databases">
        <title>Evolutionary Origins and Diversification of the Mycorrhizal Mutualists.</title>
        <authorList>
            <consortium name="DOE Joint Genome Institute"/>
            <consortium name="Mycorrhizal Genomics Consortium"/>
            <person name="Kohler A."/>
            <person name="Kuo A."/>
            <person name="Nagy L.G."/>
            <person name="Floudas D."/>
            <person name="Copeland A."/>
            <person name="Barry K.W."/>
            <person name="Cichocki N."/>
            <person name="Veneault-Fourrey C."/>
            <person name="LaButti K."/>
            <person name="Lindquist E.A."/>
            <person name="Lipzen A."/>
            <person name="Lundell T."/>
            <person name="Morin E."/>
            <person name="Murat C."/>
            <person name="Riley R."/>
            <person name="Ohm R."/>
            <person name="Sun H."/>
            <person name="Tunlid A."/>
            <person name="Henrissat B."/>
            <person name="Grigoriev I.V."/>
            <person name="Hibbett D.S."/>
            <person name="Martin F."/>
        </authorList>
    </citation>
    <scope>NUCLEOTIDE SEQUENCE [LARGE SCALE GENOMIC DNA]</scope>
    <source>
        <strain evidence="2">Foug A</strain>
    </source>
</reference>
<gene>
    <name evidence="1" type="ORF">SCLCIDRAFT_1219158</name>
</gene>
<name>A0A0C2ZZB1_9AGAM</name>
<sequence length="72" mass="8070">MGTRRIKIYSRIKALARPYRAVRVVIFGQDEADISALTSLMAHEYDSGDTQTFSSTTVRSWVSNAFASQLAR</sequence>